<gene>
    <name evidence="2" type="ORF">DEO72_LG8g1714</name>
</gene>
<feature type="transmembrane region" description="Helical" evidence="1">
    <location>
        <begin position="32"/>
        <end position="53"/>
    </location>
</feature>
<accession>A0A4D6MU96</accession>
<protein>
    <submittedName>
        <fullName evidence="2">Uncharacterized protein</fullName>
    </submittedName>
</protein>
<proteinExistence type="predicted"/>
<sequence>MGFHNVETKLNDGDVHIGNGVDKEGDILDVEVLLVVELLHLVVVMEGIATVILSTCKERACDREERSETWKDRYE</sequence>
<dbReference type="Proteomes" id="UP000501690">
    <property type="component" value="Linkage Group LG8"/>
</dbReference>
<reference evidence="2 3" key="1">
    <citation type="submission" date="2019-04" db="EMBL/GenBank/DDBJ databases">
        <title>An improved genome assembly and genetic linkage map for asparagus bean, Vigna unguiculata ssp. sesquipedialis.</title>
        <authorList>
            <person name="Xia Q."/>
            <person name="Zhang R."/>
            <person name="Dong Y."/>
        </authorList>
    </citation>
    <scope>NUCLEOTIDE SEQUENCE [LARGE SCALE GENOMIC DNA]</scope>
    <source>
        <tissue evidence="2">Leaf</tissue>
    </source>
</reference>
<name>A0A4D6MU96_VIGUN</name>
<keyword evidence="3" id="KW-1185">Reference proteome</keyword>
<dbReference type="AlphaFoldDB" id="A0A4D6MU96"/>
<evidence type="ECO:0000313" key="3">
    <source>
        <dbReference type="Proteomes" id="UP000501690"/>
    </source>
</evidence>
<keyword evidence="1" id="KW-0812">Transmembrane</keyword>
<evidence type="ECO:0000256" key="1">
    <source>
        <dbReference type="SAM" id="Phobius"/>
    </source>
</evidence>
<dbReference type="EMBL" id="CP039352">
    <property type="protein sequence ID" value="QCE03689.1"/>
    <property type="molecule type" value="Genomic_DNA"/>
</dbReference>
<evidence type="ECO:0000313" key="2">
    <source>
        <dbReference type="EMBL" id="QCE03689.1"/>
    </source>
</evidence>
<organism evidence="2 3">
    <name type="scientific">Vigna unguiculata</name>
    <name type="common">Cowpea</name>
    <dbReference type="NCBI Taxonomy" id="3917"/>
    <lineage>
        <taxon>Eukaryota</taxon>
        <taxon>Viridiplantae</taxon>
        <taxon>Streptophyta</taxon>
        <taxon>Embryophyta</taxon>
        <taxon>Tracheophyta</taxon>
        <taxon>Spermatophyta</taxon>
        <taxon>Magnoliopsida</taxon>
        <taxon>eudicotyledons</taxon>
        <taxon>Gunneridae</taxon>
        <taxon>Pentapetalae</taxon>
        <taxon>rosids</taxon>
        <taxon>fabids</taxon>
        <taxon>Fabales</taxon>
        <taxon>Fabaceae</taxon>
        <taxon>Papilionoideae</taxon>
        <taxon>50 kb inversion clade</taxon>
        <taxon>NPAAA clade</taxon>
        <taxon>indigoferoid/millettioid clade</taxon>
        <taxon>Phaseoleae</taxon>
        <taxon>Vigna</taxon>
    </lineage>
</organism>
<keyword evidence="1" id="KW-1133">Transmembrane helix</keyword>
<keyword evidence="1" id="KW-0472">Membrane</keyword>